<dbReference type="AlphaFoldDB" id="A0A455SZP9"/>
<reference evidence="2" key="1">
    <citation type="submission" date="2018-12" db="EMBL/GenBank/DDBJ databases">
        <title>Novel natural products biosynthetic potential of the class Ktedonobacteria.</title>
        <authorList>
            <person name="Zheng Y."/>
            <person name="Saitou A."/>
            <person name="Wang C.M."/>
            <person name="Toyoda A."/>
            <person name="Minakuchi Y."/>
            <person name="Sekiguchi Y."/>
            <person name="Ueda K."/>
            <person name="Takano H."/>
            <person name="Sakai Y."/>
            <person name="Yokota A."/>
            <person name="Yabe S."/>
        </authorList>
    </citation>
    <scope>NUCLEOTIDE SEQUENCE</scope>
    <source>
        <strain evidence="2">A3-2</strain>
    </source>
</reference>
<dbReference type="InterPro" id="IPR029063">
    <property type="entry name" value="SAM-dependent_MTases_sf"/>
</dbReference>
<protein>
    <submittedName>
        <fullName evidence="2">SAM-dependent methyltransferase</fullName>
    </submittedName>
</protein>
<dbReference type="PANTHER" id="PTHR45036">
    <property type="entry name" value="METHYLTRANSFERASE LIKE 7B"/>
    <property type="match status" value="1"/>
</dbReference>
<accession>A0A455SZP9</accession>
<dbReference type="InterPro" id="IPR013216">
    <property type="entry name" value="Methyltransf_11"/>
</dbReference>
<dbReference type="EMBL" id="AP019377">
    <property type="protein sequence ID" value="BBH93837.1"/>
    <property type="molecule type" value="Genomic_DNA"/>
</dbReference>
<organism evidence="2">
    <name type="scientific">Thermogemmatispora argillosa</name>
    <dbReference type="NCBI Taxonomy" id="2045280"/>
    <lineage>
        <taxon>Bacteria</taxon>
        <taxon>Bacillati</taxon>
        <taxon>Chloroflexota</taxon>
        <taxon>Ktedonobacteria</taxon>
        <taxon>Thermogemmatisporales</taxon>
        <taxon>Thermogemmatisporaceae</taxon>
        <taxon>Thermogemmatispora</taxon>
    </lineage>
</organism>
<proteinExistence type="predicted"/>
<dbReference type="Pfam" id="PF08241">
    <property type="entry name" value="Methyltransf_11"/>
    <property type="match status" value="1"/>
</dbReference>
<feature type="domain" description="Methyltransferase type 11" evidence="1">
    <location>
        <begin position="40"/>
        <end position="135"/>
    </location>
</feature>
<dbReference type="Gene3D" id="3.40.50.150">
    <property type="entry name" value="Vaccinia Virus protein VP39"/>
    <property type="match status" value="1"/>
</dbReference>
<evidence type="ECO:0000313" key="2">
    <source>
        <dbReference type="EMBL" id="BBH93837.1"/>
    </source>
</evidence>
<keyword evidence="2" id="KW-0489">Methyltransferase</keyword>
<evidence type="ECO:0000259" key="1">
    <source>
        <dbReference type="Pfam" id="PF08241"/>
    </source>
</evidence>
<dbReference type="PANTHER" id="PTHR45036:SF1">
    <property type="entry name" value="METHYLTRANSFERASE LIKE 7A"/>
    <property type="match status" value="1"/>
</dbReference>
<name>A0A455SZP9_9CHLR</name>
<keyword evidence="2" id="KW-0808">Transferase</keyword>
<gene>
    <name evidence="2" type="ORF">KTA_20360</name>
</gene>
<dbReference type="SUPFAM" id="SSF53335">
    <property type="entry name" value="S-adenosyl-L-methionine-dependent methyltransferases"/>
    <property type="match status" value="1"/>
</dbReference>
<dbReference type="CDD" id="cd02440">
    <property type="entry name" value="AdoMet_MTases"/>
    <property type="match status" value="1"/>
</dbReference>
<dbReference type="InterPro" id="IPR052356">
    <property type="entry name" value="Thiol_S-MT"/>
</dbReference>
<dbReference type="GO" id="GO:0032259">
    <property type="term" value="P:methylation"/>
    <property type="evidence" value="ECO:0007669"/>
    <property type="project" value="UniProtKB-KW"/>
</dbReference>
<dbReference type="GO" id="GO:0008757">
    <property type="term" value="F:S-adenosylmethionine-dependent methyltransferase activity"/>
    <property type="evidence" value="ECO:0007669"/>
    <property type="project" value="InterPro"/>
</dbReference>
<sequence>MQSIHHPLFAAVYERLSRAGGEWEEALRREVVGAARGHVLEVGAGTGLNFAYYDPRQVECVEAIEPDPAMLRYARRRQAQSPVAVLLHQARVEELPFPDASFDSALATLVFCSVEDPARGFAEIRRVLKPGGRLLLLEHVRAASPFTAWLQDRLTPLMKRCAGNCHWNRATLVTLAEAGLRVTSRRDEGRGLLPLVIVQAIKE</sequence>